<feature type="transmembrane region" description="Helical" evidence="1">
    <location>
        <begin position="94"/>
        <end position="115"/>
    </location>
</feature>
<feature type="transmembrane region" description="Helical" evidence="1">
    <location>
        <begin position="121"/>
        <end position="138"/>
    </location>
</feature>
<organism evidence="2 3">
    <name type="scientific">Polaromonas naphthalenivorans (strain CJ2)</name>
    <dbReference type="NCBI Taxonomy" id="365044"/>
    <lineage>
        <taxon>Bacteria</taxon>
        <taxon>Pseudomonadati</taxon>
        <taxon>Pseudomonadota</taxon>
        <taxon>Betaproteobacteria</taxon>
        <taxon>Burkholderiales</taxon>
        <taxon>Comamonadaceae</taxon>
        <taxon>Polaromonas</taxon>
    </lineage>
</organism>
<proteinExistence type="predicted"/>
<sequence>MVTRRLPLSAKVFLVCGFYLVALGLYFLLLRPALLPEDPRYIGSSLEAIRASVPGLERWLGHVFNVMGGFMVAAGALTVHAAWRWLAKRERGTFAALSVAGGASVGLMSATNFLLHSNFRWLLLVPSLLWLLGLACYLRER</sequence>
<feature type="transmembrane region" description="Helical" evidence="1">
    <location>
        <begin position="12"/>
        <end position="30"/>
    </location>
</feature>
<dbReference type="RefSeq" id="WP_011798144.1">
    <property type="nucleotide sequence ID" value="NC_008758.1"/>
</dbReference>
<keyword evidence="1" id="KW-1133">Transmembrane helix</keyword>
<name>A1VVZ3_POLNA</name>
<gene>
    <name evidence="2" type="ordered locus">Pnap_4549</name>
</gene>
<dbReference type="HOGENOM" id="CLU_1718813_0_0_4"/>
<keyword evidence="2" id="KW-0614">Plasmid</keyword>
<evidence type="ECO:0000313" key="2">
    <source>
        <dbReference type="EMBL" id="ABM39821.1"/>
    </source>
</evidence>
<evidence type="ECO:0008006" key="4">
    <source>
        <dbReference type="Google" id="ProtNLM"/>
    </source>
</evidence>
<evidence type="ECO:0000313" key="3">
    <source>
        <dbReference type="Proteomes" id="UP000000644"/>
    </source>
</evidence>
<dbReference type="Proteomes" id="UP000000644">
    <property type="component" value="Plasmid pPNAP02"/>
</dbReference>
<dbReference type="eggNOG" id="ENOG5032T1Z">
    <property type="taxonomic scope" value="Bacteria"/>
</dbReference>
<dbReference type="AlphaFoldDB" id="A1VVZ3"/>
<keyword evidence="1" id="KW-0812">Transmembrane</keyword>
<feature type="transmembrane region" description="Helical" evidence="1">
    <location>
        <begin position="59"/>
        <end position="82"/>
    </location>
</feature>
<dbReference type="EMBL" id="CP000531">
    <property type="protein sequence ID" value="ABM39821.1"/>
    <property type="molecule type" value="Genomic_DNA"/>
</dbReference>
<reference evidence="3" key="1">
    <citation type="journal article" date="2009" name="Environ. Microbiol.">
        <title>The genome of Polaromonas naphthalenivorans strain CJ2, isolated from coal tar-contaminated sediment, reveals physiological and metabolic versatility and evolution through extensive horizontal gene transfer.</title>
        <authorList>
            <person name="Yagi J.M."/>
            <person name="Sims D."/>
            <person name="Brettin T."/>
            <person name="Bruce D."/>
            <person name="Madsen E.L."/>
        </authorList>
    </citation>
    <scope>NUCLEOTIDE SEQUENCE [LARGE SCALE GENOMIC DNA]</scope>
    <source>
        <strain evidence="3">CJ2</strain>
        <plasmid evidence="3">Plasmid pPNAP02</plasmid>
    </source>
</reference>
<evidence type="ECO:0000256" key="1">
    <source>
        <dbReference type="SAM" id="Phobius"/>
    </source>
</evidence>
<protein>
    <recommendedName>
        <fullName evidence="4">Transmembrane protein</fullName>
    </recommendedName>
</protein>
<accession>A1VVZ3</accession>
<dbReference type="KEGG" id="pna:Pnap_4549"/>
<keyword evidence="3" id="KW-1185">Reference proteome</keyword>
<keyword evidence="1" id="KW-0472">Membrane</keyword>
<dbReference type="OrthoDB" id="8854344at2"/>
<geneLocation type="plasmid" evidence="2 3">
    <name>pPNAP02</name>
</geneLocation>